<dbReference type="OrthoDB" id="5839at2759"/>
<dbReference type="InterPro" id="IPR005713">
    <property type="entry name" value="Ribosomal_uS19_euk/arc"/>
</dbReference>
<evidence type="ECO:0000313" key="11">
    <source>
        <dbReference type="EMBL" id="TPX57422.1"/>
    </source>
</evidence>
<dbReference type="NCBIfam" id="NF003121">
    <property type="entry name" value="PRK04038.1"/>
    <property type="match status" value="1"/>
</dbReference>
<evidence type="ECO:0000256" key="9">
    <source>
        <dbReference type="RuleBase" id="RU003485"/>
    </source>
</evidence>
<dbReference type="STRING" id="246404.A0A507E115"/>
<dbReference type="CDD" id="cd17872">
    <property type="entry name" value="GPN3"/>
    <property type="match status" value="1"/>
</dbReference>
<dbReference type="EMBL" id="QEAP01000770">
    <property type="protein sequence ID" value="TPX57422.1"/>
    <property type="molecule type" value="Genomic_DNA"/>
</dbReference>
<dbReference type="InterPro" id="IPR004130">
    <property type="entry name" value="Gpn"/>
</dbReference>
<keyword evidence="8 9" id="KW-0687">Ribonucleoprotein</keyword>
<evidence type="ECO:0000256" key="8">
    <source>
        <dbReference type="ARBA" id="ARBA00023274"/>
    </source>
</evidence>
<evidence type="ECO:0000256" key="4">
    <source>
        <dbReference type="ARBA" id="ARBA00022741"/>
    </source>
</evidence>
<dbReference type="GO" id="GO:0006412">
    <property type="term" value="P:translation"/>
    <property type="evidence" value="ECO:0007669"/>
    <property type="project" value="InterPro"/>
</dbReference>
<dbReference type="NCBIfam" id="TIGR01025">
    <property type="entry name" value="uS19_arch"/>
    <property type="match status" value="1"/>
</dbReference>
<dbReference type="Pfam" id="PF00203">
    <property type="entry name" value="Ribosomal_S19"/>
    <property type="match status" value="1"/>
</dbReference>
<evidence type="ECO:0000256" key="2">
    <source>
        <dbReference type="ARBA" id="ARBA00007345"/>
    </source>
</evidence>
<dbReference type="Pfam" id="PF03029">
    <property type="entry name" value="ATP_bind_1"/>
    <property type="match status" value="1"/>
</dbReference>
<dbReference type="GO" id="GO:0003924">
    <property type="term" value="F:GTPase activity"/>
    <property type="evidence" value="ECO:0007669"/>
    <property type="project" value="TreeGrafter"/>
</dbReference>
<reference evidence="11 12" key="1">
    <citation type="journal article" date="2019" name="Sci. Rep.">
        <title>Comparative genomics of chytrid fungi reveal insights into the obligate biotrophic and pathogenic lifestyle of Synchytrium endobioticum.</title>
        <authorList>
            <person name="van de Vossenberg B.T.L.H."/>
            <person name="Warris S."/>
            <person name="Nguyen H.D.T."/>
            <person name="van Gent-Pelzer M.P.E."/>
            <person name="Joly D.L."/>
            <person name="van de Geest H.C."/>
            <person name="Bonants P.J.M."/>
            <person name="Smith D.S."/>
            <person name="Levesque C.A."/>
            <person name="van der Lee T.A.J."/>
        </authorList>
    </citation>
    <scope>NUCLEOTIDE SEQUENCE [LARGE SCALE GENOMIC DNA]</scope>
    <source>
        <strain evidence="11 12">CBS 675.73</strain>
    </source>
</reference>
<dbReference type="PANTHER" id="PTHR21231:SF7">
    <property type="entry name" value="GPN-LOOP GTPASE 3"/>
    <property type="match status" value="1"/>
</dbReference>
<keyword evidence="5" id="KW-0378">Hydrolase</keyword>
<comment type="similarity">
    <text evidence="1">Belongs to the GPN-loop GTPase family.</text>
</comment>
<dbReference type="Gene3D" id="3.40.50.300">
    <property type="entry name" value="P-loop containing nucleotide triphosphate hydrolases"/>
    <property type="match status" value="1"/>
</dbReference>
<dbReference type="GO" id="GO:0003723">
    <property type="term" value="F:RNA binding"/>
    <property type="evidence" value="ECO:0007669"/>
    <property type="project" value="InterPro"/>
</dbReference>
<feature type="compositionally biased region" description="Acidic residues" evidence="10">
    <location>
        <begin position="452"/>
        <end position="465"/>
    </location>
</feature>
<dbReference type="InterPro" id="IPR027417">
    <property type="entry name" value="P-loop_NTPase"/>
</dbReference>
<keyword evidence="4" id="KW-0547">Nucleotide-binding</keyword>
<feature type="region of interest" description="Disordered" evidence="10">
    <location>
        <begin position="41"/>
        <end position="69"/>
    </location>
</feature>
<gene>
    <name evidence="11" type="ORF">CcCBS67573_g09256</name>
</gene>
<dbReference type="FunFam" id="3.30.860.10:FF:000002">
    <property type="entry name" value="40S ribosomal protein S15"/>
    <property type="match status" value="1"/>
</dbReference>
<evidence type="ECO:0000313" key="12">
    <source>
        <dbReference type="Proteomes" id="UP000320333"/>
    </source>
</evidence>
<dbReference type="PROSITE" id="PS00323">
    <property type="entry name" value="RIBOSOMAL_S19"/>
    <property type="match status" value="1"/>
</dbReference>
<sequence length="465" mass="52362">MSRPALTASITTSASIAAAIESVSVKEGIGCVYVMGSETGNIDRSEDSQQQTYPQHHHTLDESTTHTTADEIDAETIKKNRSFRKFSYRGVDLEQLLDMSSEQLTEIVHARARRRFQRGLKRKPMGLIKKLRKAKKDAVDGEKPETVKTHLRNMIIVPEMVGSVVGVYNGKVFNQIEIKAEMIGHYLAEFSITYKPVGHGRPGIGASSSSKFVPLNINRSVHLVNLDPAAEHFEYKPSIDIRDLITLEDVVSELQYGPNGGLVYCLEYLCNNMDWLEDQINSFEDDYLIIDCPGQIELYTHFPIMRQIVASLDKMGYRTCGVYLLDSQFVQDVSKFFSGVMSAMSAMVQLEVPHINVLSKMDLLGDKAESFELERYFNPDPTLLMEDANKETSPKLHALNRALVQLIEEFNMVSFIPLNIQDEDSVGLVLSHIDNAIQYGEDVEPKEPKDMDEGDADEGEFEYME</sequence>
<keyword evidence="7" id="KW-0342">GTP-binding</keyword>
<keyword evidence="6 9" id="KW-0689">Ribosomal protein</keyword>
<name>A0A507E115_9FUNG</name>
<keyword evidence="12" id="KW-1185">Reference proteome</keyword>
<dbReference type="SUPFAM" id="SSF52540">
    <property type="entry name" value="P-loop containing nucleoside triphosphate hydrolases"/>
    <property type="match status" value="1"/>
</dbReference>
<dbReference type="Gene3D" id="3.30.860.10">
    <property type="entry name" value="30s Ribosomal Protein S19, Chain A"/>
    <property type="match status" value="1"/>
</dbReference>
<comment type="similarity">
    <text evidence="2 9">Belongs to the universal ribosomal protein uS19 family.</text>
</comment>
<evidence type="ECO:0000256" key="6">
    <source>
        <dbReference type="ARBA" id="ARBA00022980"/>
    </source>
</evidence>
<dbReference type="InterPro" id="IPR023575">
    <property type="entry name" value="Ribosomal_uS19_SF"/>
</dbReference>
<accession>A0A507E115</accession>
<evidence type="ECO:0000256" key="7">
    <source>
        <dbReference type="ARBA" id="ARBA00023134"/>
    </source>
</evidence>
<dbReference type="GO" id="GO:0003735">
    <property type="term" value="F:structural constituent of ribosome"/>
    <property type="evidence" value="ECO:0007669"/>
    <property type="project" value="InterPro"/>
</dbReference>
<dbReference type="HAMAP" id="MF_00531">
    <property type="entry name" value="Ribosomal_uS19"/>
    <property type="match status" value="1"/>
</dbReference>
<dbReference type="PRINTS" id="PR00975">
    <property type="entry name" value="RIBOSOMALS19"/>
</dbReference>
<evidence type="ECO:0000256" key="5">
    <source>
        <dbReference type="ARBA" id="ARBA00022801"/>
    </source>
</evidence>
<dbReference type="PANTHER" id="PTHR21231">
    <property type="entry name" value="XPA-BINDING PROTEIN 1-RELATED"/>
    <property type="match status" value="1"/>
</dbReference>
<dbReference type="Proteomes" id="UP000320333">
    <property type="component" value="Unassembled WGS sequence"/>
</dbReference>
<dbReference type="GO" id="GO:0015935">
    <property type="term" value="C:small ribosomal subunit"/>
    <property type="evidence" value="ECO:0007669"/>
    <property type="project" value="InterPro"/>
</dbReference>
<feature type="region of interest" description="Disordered" evidence="10">
    <location>
        <begin position="440"/>
        <end position="465"/>
    </location>
</feature>
<organism evidence="11 12">
    <name type="scientific">Chytriomyces confervae</name>
    <dbReference type="NCBI Taxonomy" id="246404"/>
    <lineage>
        <taxon>Eukaryota</taxon>
        <taxon>Fungi</taxon>
        <taxon>Fungi incertae sedis</taxon>
        <taxon>Chytridiomycota</taxon>
        <taxon>Chytridiomycota incertae sedis</taxon>
        <taxon>Chytridiomycetes</taxon>
        <taxon>Chytridiales</taxon>
        <taxon>Chytriomycetaceae</taxon>
        <taxon>Chytriomyces</taxon>
    </lineage>
</organism>
<proteinExistence type="inferred from homology"/>
<dbReference type="InterPro" id="IPR030228">
    <property type="entry name" value="Gpn3"/>
</dbReference>
<comment type="caution">
    <text evidence="11">The sequence shown here is derived from an EMBL/GenBank/DDBJ whole genome shotgun (WGS) entry which is preliminary data.</text>
</comment>
<dbReference type="SUPFAM" id="SSF54570">
    <property type="entry name" value="Ribosomal protein S19"/>
    <property type="match status" value="1"/>
</dbReference>
<dbReference type="AlphaFoldDB" id="A0A507E115"/>
<evidence type="ECO:0000256" key="10">
    <source>
        <dbReference type="SAM" id="MobiDB-lite"/>
    </source>
</evidence>
<dbReference type="InterPro" id="IPR020934">
    <property type="entry name" value="Ribosomal_uS19_CS"/>
</dbReference>
<evidence type="ECO:0000256" key="1">
    <source>
        <dbReference type="ARBA" id="ARBA00005290"/>
    </source>
</evidence>
<dbReference type="InterPro" id="IPR002222">
    <property type="entry name" value="Ribosomal_uS19"/>
</dbReference>
<dbReference type="FunFam" id="3.40.50.300:FF:000552">
    <property type="entry name" value="GPN-loop GTPase 3"/>
    <property type="match status" value="1"/>
</dbReference>
<dbReference type="GO" id="GO:0005525">
    <property type="term" value="F:GTP binding"/>
    <property type="evidence" value="ECO:0007669"/>
    <property type="project" value="UniProtKB-KW"/>
</dbReference>
<evidence type="ECO:0000256" key="3">
    <source>
        <dbReference type="ARBA" id="ARBA00014587"/>
    </source>
</evidence>
<protein>
    <recommendedName>
        <fullName evidence="3">GPN-loop GTPase 3</fullName>
    </recommendedName>
</protein>